<dbReference type="Proteomes" id="UP000075714">
    <property type="component" value="Unassembled WGS sequence"/>
</dbReference>
<reference evidence="3" key="1">
    <citation type="journal article" date="2016" name="Nat. Commun.">
        <title>The Gonium pectorale genome demonstrates co-option of cell cycle regulation during the evolution of multicellularity.</title>
        <authorList>
            <person name="Hanschen E.R."/>
            <person name="Marriage T.N."/>
            <person name="Ferris P.J."/>
            <person name="Hamaji T."/>
            <person name="Toyoda A."/>
            <person name="Fujiyama A."/>
            <person name="Neme R."/>
            <person name="Noguchi H."/>
            <person name="Minakuchi Y."/>
            <person name="Suzuki M."/>
            <person name="Kawai-Toyooka H."/>
            <person name="Smith D.R."/>
            <person name="Sparks H."/>
            <person name="Anderson J."/>
            <person name="Bakaric R."/>
            <person name="Luria V."/>
            <person name="Karger A."/>
            <person name="Kirschner M.W."/>
            <person name="Durand P.M."/>
            <person name="Michod R.E."/>
            <person name="Nozaki H."/>
            <person name="Olson B.J."/>
        </authorList>
    </citation>
    <scope>NUCLEOTIDE SEQUENCE [LARGE SCALE GENOMIC DNA]</scope>
    <source>
        <strain evidence="3">NIES-2863</strain>
    </source>
</reference>
<gene>
    <name evidence="2" type="ORF">GPECTOR_4g573</name>
</gene>
<keyword evidence="3" id="KW-1185">Reference proteome</keyword>
<evidence type="ECO:0000256" key="1">
    <source>
        <dbReference type="SAM" id="MobiDB-lite"/>
    </source>
</evidence>
<comment type="caution">
    <text evidence="2">The sequence shown here is derived from an EMBL/GenBank/DDBJ whole genome shotgun (WGS) entry which is preliminary data.</text>
</comment>
<dbReference type="OrthoDB" id="532572at2759"/>
<dbReference type="SUPFAM" id="SSF52833">
    <property type="entry name" value="Thioredoxin-like"/>
    <property type="match status" value="1"/>
</dbReference>
<name>A0A150GXU2_GONPE</name>
<accession>A0A150GXU2</accession>
<dbReference type="Gene3D" id="3.40.30.10">
    <property type="entry name" value="Glutaredoxin"/>
    <property type="match status" value="1"/>
</dbReference>
<dbReference type="EMBL" id="LSYV01000005">
    <property type="protein sequence ID" value="KXZ54508.1"/>
    <property type="molecule type" value="Genomic_DNA"/>
</dbReference>
<dbReference type="InterPro" id="IPR036249">
    <property type="entry name" value="Thioredoxin-like_sf"/>
</dbReference>
<sequence length="330" mass="34457">MAFTLLGRSVASPVDLSSRSPQLILRPSSGRRAGTCATVPASPLVARAESPSAAACGLLTRPPAGPSTILCSSLRKERKKLAKVLKSHRKVLERRLSALTAAEVDAPVLSELLSELRTLTSRLEDQRAASLMYAAESSDSSDSDDECPARPATRVAAMHRSSQARVAGAGAAQRQPESAASVAPAASPAVQHGPGSTLVVSGLSGQVELVVPEIDEGWQWSEDEFRAAKFEGTGGRIMVCTGSKCQRKGATEVLRAVSALSEGNPAIDVVPCKCVGKCSAGAAIRVRPQGQACATYTQVRPAQLQELFQEHFTAGGIEQGPVCCAECEQA</sequence>
<feature type="compositionally biased region" description="Low complexity" evidence="1">
    <location>
        <begin position="160"/>
        <end position="190"/>
    </location>
</feature>
<proteinExistence type="predicted"/>
<evidence type="ECO:0000313" key="3">
    <source>
        <dbReference type="Proteomes" id="UP000075714"/>
    </source>
</evidence>
<feature type="region of interest" description="Disordered" evidence="1">
    <location>
        <begin position="134"/>
        <end position="193"/>
    </location>
</feature>
<organism evidence="2 3">
    <name type="scientific">Gonium pectorale</name>
    <name type="common">Green alga</name>
    <dbReference type="NCBI Taxonomy" id="33097"/>
    <lineage>
        <taxon>Eukaryota</taxon>
        <taxon>Viridiplantae</taxon>
        <taxon>Chlorophyta</taxon>
        <taxon>core chlorophytes</taxon>
        <taxon>Chlorophyceae</taxon>
        <taxon>CS clade</taxon>
        <taxon>Chlamydomonadales</taxon>
        <taxon>Volvocaceae</taxon>
        <taxon>Gonium</taxon>
    </lineage>
</organism>
<dbReference type="AlphaFoldDB" id="A0A150GXU2"/>
<evidence type="ECO:0000313" key="2">
    <source>
        <dbReference type="EMBL" id="KXZ54508.1"/>
    </source>
</evidence>
<protein>
    <submittedName>
        <fullName evidence="2">Uncharacterized protein</fullName>
    </submittedName>
</protein>
<dbReference type="CDD" id="cd02980">
    <property type="entry name" value="TRX_Fd_family"/>
    <property type="match status" value="1"/>
</dbReference>